<dbReference type="GeneID" id="96955260"/>
<dbReference type="AlphaFoldDB" id="A0ABD5ZSV1"/>
<protein>
    <submittedName>
        <fullName evidence="1">Uncharacterized protein</fullName>
    </submittedName>
</protein>
<reference evidence="3" key="2">
    <citation type="journal article" date="2019" name="Int. J. Syst. Evol. Microbiol.">
        <title>The Global Catalogue of Microorganisms (GCM) 10K type strain sequencing project: providing services to taxonomists for standard genome sequencing and annotation.</title>
        <authorList>
            <consortium name="The Broad Institute Genomics Platform"/>
            <consortium name="The Broad Institute Genome Sequencing Center for Infectious Disease"/>
            <person name="Wu L."/>
            <person name="Ma J."/>
        </authorList>
    </citation>
    <scope>NUCLEOTIDE SEQUENCE [LARGE SCALE GENOMIC DNA]</scope>
    <source>
        <strain evidence="3">GX21</strain>
    </source>
</reference>
<reference evidence="1" key="3">
    <citation type="submission" date="2024-09" db="EMBL/GenBank/DDBJ databases">
        <authorList>
            <person name="Sun Q."/>
        </authorList>
    </citation>
    <scope>NUCLEOTIDE SEQUENCE</scope>
    <source>
        <strain evidence="1">CGMCC 4.163</strain>
    </source>
</reference>
<dbReference type="EMBL" id="JBHTAT010000001">
    <property type="protein sequence ID" value="MFC7253735.1"/>
    <property type="molecule type" value="Genomic_DNA"/>
</dbReference>
<evidence type="ECO:0000313" key="3">
    <source>
        <dbReference type="Proteomes" id="UP001596434"/>
    </source>
</evidence>
<evidence type="ECO:0000313" key="2">
    <source>
        <dbReference type="EMBL" id="MFC7256864.1"/>
    </source>
</evidence>
<accession>A0ABD5ZSV1</accession>
<reference evidence="1" key="1">
    <citation type="journal article" date="2014" name="Int. J. Syst. Evol. Microbiol.">
        <title>Complete genome sequence of Corynebacterium casei LMG S-19264T (=DSM 44701T), isolated from a smear-ripened cheese.</title>
        <authorList>
            <consortium name="US DOE Joint Genome Institute (JGI-PGF)"/>
            <person name="Walter F."/>
            <person name="Albersmeier A."/>
            <person name="Kalinowski J."/>
            <person name="Ruckert C."/>
        </authorList>
    </citation>
    <scope>NUCLEOTIDE SEQUENCE [LARGE SCALE GENOMIC DNA]</scope>
    <source>
        <strain evidence="1">CGMCC 4.163</strain>
    </source>
</reference>
<evidence type="ECO:0000313" key="1">
    <source>
        <dbReference type="EMBL" id="MFC7253735.1"/>
    </source>
</evidence>
<proteinExistence type="predicted"/>
<name>A0ABD5ZSV1_9EURY</name>
<dbReference type="RefSeq" id="WP_379701759.1">
    <property type="nucleotide sequence ID" value="NZ_JBHTAT010000001.1"/>
</dbReference>
<keyword evidence="3" id="KW-1185">Reference proteome</keyword>
<organism evidence="1 3">
    <name type="scientific">Haloplanus litoreus</name>
    <dbReference type="NCBI Taxonomy" id="767515"/>
    <lineage>
        <taxon>Archaea</taxon>
        <taxon>Methanobacteriati</taxon>
        <taxon>Methanobacteriota</taxon>
        <taxon>Stenosarchaea group</taxon>
        <taxon>Halobacteria</taxon>
        <taxon>Halobacteriales</taxon>
        <taxon>Haloferacaceae</taxon>
        <taxon>Haloplanus</taxon>
    </lineage>
</organism>
<dbReference type="EMBL" id="JBHTAT010000001">
    <property type="protein sequence ID" value="MFC7256864.1"/>
    <property type="molecule type" value="Genomic_DNA"/>
</dbReference>
<gene>
    <name evidence="1" type="ORF">ACFQKE_00155</name>
    <name evidence="2" type="ORF">ACFQKE_16380</name>
</gene>
<sequence length="62" mass="7051">MADTEPTETERFDAALEEGITLVEQGDTPLVAADWAAERYELSHRQTELEERIQEEVEDGDD</sequence>
<dbReference type="Proteomes" id="UP001596434">
    <property type="component" value="Unassembled WGS sequence"/>
</dbReference>
<comment type="caution">
    <text evidence="1">The sequence shown here is derived from an EMBL/GenBank/DDBJ whole genome shotgun (WGS) entry which is preliminary data.</text>
</comment>